<comment type="caution">
    <text evidence="3">The sequence shown here is derived from an EMBL/GenBank/DDBJ whole genome shotgun (WGS) entry which is preliminary data.</text>
</comment>
<dbReference type="EMBL" id="JBHUKR010000022">
    <property type="protein sequence ID" value="MFD2421573.1"/>
    <property type="molecule type" value="Genomic_DNA"/>
</dbReference>
<evidence type="ECO:0000313" key="3">
    <source>
        <dbReference type="EMBL" id="MFD2421573.1"/>
    </source>
</evidence>
<feature type="region of interest" description="Disordered" evidence="1">
    <location>
        <begin position="1"/>
        <end position="21"/>
    </location>
</feature>
<dbReference type="InterPro" id="IPR001387">
    <property type="entry name" value="Cro/C1-type_HTH"/>
</dbReference>
<dbReference type="Gene3D" id="1.10.260.40">
    <property type="entry name" value="lambda repressor-like DNA-binding domains"/>
    <property type="match status" value="1"/>
</dbReference>
<reference evidence="4" key="1">
    <citation type="journal article" date="2019" name="Int. J. Syst. Evol. Microbiol.">
        <title>The Global Catalogue of Microorganisms (GCM) 10K type strain sequencing project: providing services to taxonomists for standard genome sequencing and annotation.</title>
        <authorList>
            <consortium name="The Broad Institute Genomics Platform"/>
            <consortium name="The Broad Institute Genome Sequencing Center for Infectious Disease"/>
            <person name="Wu L."/>
            <person name="Ma J."/>
        </authorList>
    </citation>
    <scope>NUCLEOTIDE SEQUENCE [LARGE SCALE GENOMIC DNA]</scope>
    <source>
        <strain evidence="4">CGMCC 4.7645</strain>
    </source>
</reference>
<organism evidence="3 4">
    <name type="scientific">Amycolatopsis pigmentata</name>
    <dbReference type="NCBI Taxonomy" id="450801"/>
    <lineage>
        <taxon>Bacteria</taxon>
        <taxon>Bacillati</taxon>
        <taxon>Actinomycetota</taxon>
        <taxon>Actinomycetes</taxon>
        <taxon>Pseudonocardiales</taxon>
        <taxon>Pseudonocardiaceae</taxon>
        <taxon>Amycolatopsis</taxon>
    </lineage>
</organism>
<keyword evidence="4" id="KW-1185">Reference proteome</keyword>
<dbReference type="SUPFAM" id="SSF47413">
    <property type="entry name" value="lambda repressor-like DNA-binding domains"/>
    <property type="match status" value="1"/>
</dbReference>
<sequence length="422" mass="46438">MGTARGMTSAKGAAMDSHPENLPVGRRIERERKRAGMSRPVLAGLVGRSAEWLKAVETGRLQVPRLEMLLKIAQALGLEDLATLTGNGFAVPVQVFAGPRHAALSQVQAALTEYRVASAAPPPKVDHLAIRLRQAWHVRHSTPDHRTQLGALLPGLIRDAQHATRLNSGDDRRQARRVLAGVYRLADFYVAYQPAPELVWMVADRALTEAQEADDPYAVAGGAWAMVGALRDTGRWEEAITLAGDAIRGLEPYLDRAPDDWSGISGALEAEIAYVYARRGRHGDAWTHWERADAIARRLGDEYRHIQTSFSTAVMSAHATTLGVELRRAGEALRAADTLEPNTIPSLARRSRHLIEVARAHHQRGELPAVWALLNQSERTAPETIRYNGFAREMLLGLRKRPPAGMRNDVRDLCERVGLATV</sequence>
<dbReference type="InterPro" id="IPR010982">
    <property type="entry name" value="Lambda_DNA-bd_dom_sf"/>
</dbReference>
<evidence type="ECO:0000256" key="1">
    <source>
        <dbReference type="SAM" id="MobiDB-lite"/>
    </source>
</evidence>
<dbReference type="Pfam" id="PF13560">
    <property type="entry name" value="HTH_31"/>
    <property type="match status" value="1"/>
</dbReference>
<dbReference type="Gene3D" id="1.25.40.10">
    <property type="entry name" value="Tetratricopeptide repeat domain"/>
    <property type="match status" value="1"/>
</dbReference>
<gene>
    <name evidence="3" type="ORF">ACFSXZ_35105</name>
</gene>
<dbReference type="Proteomes" id="UP001597417">
    <property type="component" value="Unassembled WGS sequence"/>
</dbReference>
<proteinExistence type="predicted"/>
<evidence type="ECO:0000259" key="2">
    <source>
        <dbReference type="PROSITE" id="PS50943"/>
    </source>
</evidence>
<evidence type="ECO:0000313" key="4">
    <source>
        <dbReference type="Proteomes" id="UP001597417"/>
    </source>
</evidence>
<dbReference type="SMART" id="SM00530">
    <property type="entry name" value="HTH_XRE"/>
    <property type="match status" value="1"/>
</dbReference>
<name>A0ABW5G3J5_9PSEU</name>
<feature type="domain" description="HTH cro/C1-type" evidence="2">
    <location>
        <begin position="28"/>
        <end position="84"/>
    </location>
</feature>
<dbReference type="SUPFAM" id="SSF48452">
    <property type="entry name" value="TPR-like"/>
    <property type="match status" value="1"/>
</dbReference>
<dbReference type="CDD" id="cd00093">
    <property type="entry name" value="HTH_XRE"/>
    <property type="match status" value="1"/>
</dbReference>
<accession>A0ABW5G3J5</accession>
<dbReference type="RefSeq" id="WP_378270233.1">
    <property type="nucleotide sequence ID" value="NZ_JBHUKR010000022.1"/>
</dbReference>
<protein>
    <submittedName>
        <fullName evidence="3">Multiprotein-bridging factor 1 family protein</fullName>
    </submittedName>
</protein>
<dbReference type="InterPro" id="IPR011990">
    <property type="entry name" value="TPR-like_helical_dom_sf"/>
</dbReference>
<dbReference type="PROSITE" id="PS50943">
    <property type="entry name" value="HTH_CROC1"/>
    <property type="match status" value="1"/>
</dbReference>